<evidence type="ECO:0000256" key="3">
    <source>
        <dbReference type="ARBA" id="ARBA00022729"/>
    </source>
</evidence>
<dbReference type="GeneID" id="98295019"/>
<feature type="domain" description="SpaA-like prealbumin fold" evidence="7">
    <location>
        <begin position="344"/>
        <end position="441"/>
    </location>
</feature>
<protein>
    <submittedName>
        <fullName evidence="8">Fimbrial isopeptide formation D2 domain-containing protein</fullName>
    </submittedName>
</protein>
<keyword evidence="3 5" id="KW-0732">Signal</keyword>
<name>A0A261GAT5_9BIFI</name>
<evidence type="ECO:0000256" key="4">
    <source>
        <dbReference type="SAM" id="Phobius"/>
    </source>
</evidence>
<dbReference type="InterPro" id="IPR032364">
    <property type="entry name" value="GramPos_pilinD1_N"/>
</dbReference>
<evidence type="ECO:0000259" key="7">
    <source>
        <dbReference type="Pfam" id="PF17802"/>
    </source>
</evidence>
<dbReference type="InterPro" id="IPR048052">
    <property type="entry name" value="FM1-like"/>
</dbReference>
<comment type="similarity">
    <text evidence="1">Belongs to the serine-aspartate repeat-containing protein (SDr) family.</text>
</comment>
<keyword evidence="4" id="KW-1133">Transmembrane helix</keyword>
<dbReference type="PANTHER" id="PTHR36108">
    <property type="entry name" value="COLOSSIN-B-RELATED"/>
    <property type="match status" value="1"/>
</dbReference>
<dbReference type="Gene3D" id="2.60.40.740">
    <property type="match status" value="1"/>
</dbReference>
<dbReference type="InterPro" id="IPR026466">
    <property type="entry name" value="Fim_isopep_form_D2_dom"/>
</dbReference>
<evidence type="ECO:0000313" key="9">
    <source>
        <dbReference type="Proteomes" id="UP000216451"/>
    </source>
</evidence>
<dbReference type="GO" id="GO:0005975">
    <property type="term" value="P:carbohydrate metabolic process"/>
    <property type="evidence" value="ECO:0007669"/>
    <property type="project" value="UniProtKB-ARBA"/>
</dbReference>
<evidence type="ECO:0000313" key="8">
    <source>
        <dbReference type="EMBL" id="OZG68520.1"/>
    </source>
</evidence>
<dbReference type="NCBIfam" id="TIGR04226">
    <property type="entry name" value="RrgB_K2N_iso_D2"/>
    <property type="match status" value="1"/>
</dbReference>
<dbReference type="NCBIfam" id="NF033902">
    <property type="entry name" value="iso_D2_wall_anc"/>
    <property type="match status" value="1"/>
</dbReference>
<feature type="chain" id="PRO_5013351571" evidence="5">
    <location>
        <begin position="40"/>
        <end position="504"/>
    </location>
</feature>
<dbReference type="InterPro" id="IPR013783">
    <property type="entry name" value="Ig-like_fold"/>
</dbReference>
<reference evidence="8 9" key="1">
    <citation type="journal article" date="2017" name="BMC Genomics">
        <title>Comparative genomic and phylogenomic analyses of the Bifidobacteriaceae family.</title>
        <authorList>
            <person name="Lugli G.A."/>
            <person name="Milani C."/>
            <person name="Turroni F."/>
            <person name="Duranti S."/>
            <person name="Mancabelli L."/>
            <person name="Mangifesta M."/>
            <person name="Ferrario C."/>
            <person name="Modesto M."/>
            <person name="Mattarelli P."/>
            <person name="Jiri K."/>
            <person name="van Sinderen D."/>
            <person name="Ventura M."/>
        </authorList>
    </citation>
    <scope>NUCLEOTIDE SEQUENCE [LARGE SCALE GENOMIC DNA]</scope>
    <source>
        <strain evidence="8 9">LMG 28769</strain>
    </source>
</reference>
<dbReference type="AlphaFoldDB" id="A0A261GAT5"/>
<comment type="caution">
    <text evidence="8">The sequence shown here is derived from an EMBL/GenBank/DDBJ whole genome shotgun (WGS) entry which is preliminary data.</text>
</comment>
<feature type="transmembrane region" description="Helical" evidence="4">
    <location>
        <begin position="471"/>
        <end position="489"/>
    </location>
</feature>
<keyword evidence="4" id="KW-0812">Transmembrane</keyword>
<feature type="domain" description="Gram-positive pilin subunit D1 N-terminal" evidence="6">
    <location>
        <begin position="52"/>
        <end position="196"/>
    </location>
</feature>
<dbReference type="Gene3D" id="2.60.40.10">
    <property type="entry name" value="Immunoglobulins"/>
    <property type="match status" value="2"/>
</dbReference>
<dbReference type="InterPro" id="IPR041033">
    <property type="entry name" value="SpaA_PFL_dom_1"/>
</dbReference>
<dbReference type="PANTHER" id="PTHR36108:SF13">
    <property type="entry name" value="COLOSSIN-B-RELATED"/>
    <property type="match status" value="1"/>
</dbReference>
<evidence type="ECO:0000256" key="2">
    <source>
        <dbReference type="ARBA" id="ARBA00022525"/>
    </source>
</evidence>
<evidence type="ECO:0000256" key="1">
    <source>
        <dbReference type="ARBA" id="ARBA00007257"/>
    </source>
</evidence>
<gene>
    <name evidence="8" type="ORF">BAQU_0338</name>
</gene>
<evidence type="ECO:0000259" key="6">
    <source>
        <dbReference type="Pfam" id="PF16555"/>
    </source>
</evidence>
<evidence type="ECO:0000256" key="5">
    <source>
        <dbReference type="SAM" id="SignalP"/>
    </source>
</evidence>
<dbReference type="PROSITE" id="PS51257">
    <property type="entry name" value="PROKAR_LIPOPROTEIN"/>
    <property type="match status" value="1"/>
</dbReference>
<dbReference type="EMBL" id="MWXA01000002">
    <property type="protein sequence ID" value="OZG68520.1"/>
    <property type="molecule type" value="Genomic_DNA"/>
</dbReference>
<accession>A0A261GAT5</accession>
<proteinExistence type="inferred from homology"/>
<dbReference type="Pfam" id="PF16555">
    <property type="entry name" value="GramPos_pilinD1"/>
    <property type="match status" value="1"/>
</dbReference>
<keyword evidence="9" id="KW-1185">Reference proteome</keyword>
<keyword evidence="2" id="KW-0964">Secreted</keyword>
<dbReference type="RefSeq" id="WP_094692309.1">
    <property type="nucleotide sequence ID" value="NZ_CALENZ010000002.1"/>
</dbReference>
<sequence length="504" mass="53081">MKYRIFSAKITSIHRVILSFCIVVLAMLSCTISPFAAHADNSSGNIDPSQRGSVTVHKYAQPNINTDLPNDGSQLGADQLADLTAIPDVTFSIKKVPGVDLTTESGWNAVTSTYSGDDAVNHAIEATKDVAAQSETTDASGMASFTDLDLGVYLIQETSAPANVTPSQPLVVTVPLPGSDNDGSWLYNIHLYPKNVVSSITKQVEQGTTSDDPVIWTIESSIPGGKSTDIYRIVDTLDARLALVSSAVAITGSSGVTISSPDDYTVTSVPGAGGEGNTVTIEFTELGRYKLFEAIAADAKSSVRTVLTTKVTDLGTDGMIPNVATLFPNSSTTIVSNKPEAVFGNVTIKKVAASDQRTLTGARFQIFPSLADAQTLKHPLSINGKSVWESDSQGLLTISGLAYGNYWIREVTAPDGFVVSGDTHMVTVNSFDTSVDYTISNTAERVTNPPTTAWGTGGWYSGPLARTGSGIAAFVVLLAVSGVLGTALLRRKFSSSAYLGGEER</sequence>
<organism evidence="8 9">
    <name type="scientific">Bifidobacterium aquikefiri</name>
    <dbReference type="NCBI Taxonomy" id="1653207"/>
    <lineage>
        <taxon>Bacteria</taxon>
        <taxon>Bacillati</taxon>
        <taxon>Actinomycetota</taxon>
        <taxon>Actinomycetes</taxon>
        <taxon>Bifidobacteriales</taxon>
        <taxon>Bifidobacteriaceae</taxon>
        <taxon>Bifidobacterium</taxon>
    </lineage>
</organism>
<feature type="signal peptide" evidence="5">
    <location>
        <begin position="1"/>
        <end position="39"/>
    </location>
</feature>
<dbReference type="Pfam" id="PF17802">
    <property type="entry name" value="SpaA"/>
    <property type="match status" value="1"/>
</dbReference>
<dbReference type="Proteomes" id="UP000216451">
    <property type="component" value="Unassembled WGS sequence"/>
</dbReference>
<keyword evidence="4" id="KW-0472">Membrane</keyword>